<dbReference type="PANTHER" id="PTHR32341">
    <property type="entry name" value="INTERFERON-INDUCIBLE GTPASE"/>
    <property type="match status" value="1"/>
</dbReference>
<evidence type="ECO:0000259" key="5">
    <source>
        <dbReference type="PROSITE" id="PS51716"/>
    </source>
</evidence>
<organism evidence="6 7">
    <name type="scientific">Crotalus adamanteus</name>
    <name type="common">Eastern diamondback rattlesnake</name>
    <dbReference type="NCBI Taxonomy" id="8729"/>
    <lineage>
        <taxon>Eukaryota</taxon>
        <taxon>Metazoa</taxon>
        <taxon>Chordata</taxon>
        <taxon>Craniata</taxon>
        <taxon>Vertebrata</taxon>
        <taxon>Euteleostomi</taxon>
        <taxon>Lepidosauria</taxon>
        <taxon>Squamata</taxon>
        <taxon>Bifurcata</taxon>
        <taxon>Unidentata</taxon>
        <taxon>Episquamata</taxon>
        <taxon>Toxicofera</taxon>
        <taxon>Serpentes</taxon>
        <taxon>Colubroidea</taxon>
        <taxon>Viperidae</taxon>
        <taxon>Crotalinae</taxon>
        <taxon>Crotalus</taxon>
    </lineage>
</organism>
<reference evidence="6 7" key="1">
    <citation type="journal article" date="2024" name="Proc. Natl. Acad. Sci. U.S.A.">
        <title>The genetic regulatory architecture and epigenomic basis for age-related changes in rattlesnake venom.</title>
        <authorList>
            <person name="Hogan M.P."/>
            <person name="Holding M.L."/>
            <person name="Nystrom G.S."/>
            <person name="Colston T.J."/>
            <person name="Bartlett D.A."/>
            <person name="Mason A.J."/>
            <person name="Ellsworth S.A."/>
            <person name="Rautsaw R.M."/>
            <person name="Lawrence K.C."/>
            <person name="Strickland J.L."/>
            <person name="He B."/>
            <person name="Fraser P."/>
            <person name="Margres M.J."/>
            <person name="Gilbert D.M."/>
            <person name="Gibbs H.L."/>
            <person name="Parkinson C.L."/>
            <person name="Rokyta D.R."/>
        </authorList>
    </citation>
    <scope>NUCLEOTIDE SEQUENCE [LARGE SCALE GENOMIC DNA]</scope>
    <source>
        <strain evidence="6">DRR0105</strain>
    </source>
</reference>
<comment type="caution">
    <text evidence="6">The sequence shown here is derived from an EMBL/GenBank/DDBJ whole genome shotgun (WGS) entry which is preliminary data.</text>
</comment>
<sequence>MGNIIVKDIVRRDFEDLKRDLNQGNIPKVAAEYKERLNKMENLPLNIAVTGQTGSGKSSFVNAIRGVNDDDDEAAKSVPVEGTMEPKAYAHPCFPNMKLWDLPGIGTPKFQAMEYLKKVQFEKYDVFIIVVSNRFTENEAMLAKEIQRMGRKFYFVCSKIDASIQGEKRKKNFNMEKTLETIRNYCKDNLKSLGEPSARVFLISSWEVHMYDFPLLQETIAAELPDHKKNILTLSVYIFSEDQLMRKKEILEAYIKKVALVSCVCGLVPVPGVSMACDIGILVDALKFFCKVFGLDNRSLRFLAAQTGKEFEELKSAIKKTPLGRAIDAELVFSLLMRSSAWVAVSIVEMALDFIPVLGSVFGGASSYVVTYRFLKSFLDDAVEDAQNVQAKFLK</sequence>
<dbReference type="Proteomes" id="UP001474421">
    <property type="component" value="Unassembled WGS sequence"/>
</dbReference>
<keyword evidence="2" id="KW-0547">Nucleotide-binding</keyword>
<evidence type="ECO:0000313" key="6">
    <source>
        <dbReference type="EMBL" id="KAK9394471.1"/>
    </source>
</evidence>
<dbReference type="InterPro" id="IPR027417">
    <property type="entry name" value="P-loop_NTPase"/>
</dbReference>
<evidence type="ECO:0000256" key="1">
    <source>
        <dbReference type="ARBA" id="ARBA00005429"/>
    </source>
</evidence>
<comment type="similarity">
    <text evidence="1">Belongs to the TRAFAC class dynamin-like GTPase superfamily. IRG family.</text>
</comment>
<dbReference type="GO" id="GO:0005525">
    <property type="term" value="F:GTP binding"/>
    <property type="evidence" value="ECO:0007669"/>
    <property type="project" value="UniProtKB-KW"/>
</dbReference>
<dbReference type="GO" id="GO:0003924">
    <property type="term" value="F:GTPase activity"/>
    <property type="evidence" value="ECO:0007669"/>
    <property type="project" value="TreeGrafter"/>
</dbReference>
<dbReference type="Pfam" id="PF05049">
    <property type="entry name" value="IIGP"/>
    <property type="match status" value="1"/>
</dbReference>
<dbReference type="InterPro" id="IPR030385">
    <property type="entry name" value="G_IRG_dom"/>
</dbReference>
<evidence type="ECO:0000256" key="2">
    <source>
        <dbReference type="ARBA" id="ARBA00022741"/>
    </source>
</evidence>
<name>A0AAW1AXI2_CROAD</name>
<gene>
    <name evidence="6" type="ORF">NXF25_014999</name>
</gene>
<evidence type="ECO:0000313" key="7">
    <source>
        <dbReference type="Proteomes" id="UP001474421"/>
    </source>
</evidence>
<dbReference type="AlphaFoldDB" id="A0AAW1AXI2"/>
<protein>
    <submittedName>
        <fullName evidence="6">Interferon-inducible GTPase 5-like</fullName>
    </submittedName>
</protein>
<dbReference type="InterPro" id="IPR007743">
    <property type="entry name" value="Immunity-related_GTPase-like"/>
</dbReference>
<dbReference type="FunFam" id="3.40.50.300:FF:000541">
    <property type="entry name" value="Immunity related GTPase M"/>
    <property type="match status" value="1"/>
</dbReference>
<dbReference type="GO" id="GO:0016020">
    <property type="term" value="C:membrane"/>
    <property type="evidence" value="ECO:0007669"/>
    <property type="project" value="InterPro"/>
</dbReference>
<evidence type="ECO:0000256" key="3">
    <source>
        <dbReference type="ARBA" id="ARBA00022801"/>
    </source>
</evidence>
<keyword evidence="4" id="KW-0342">GTP-binding</keyword>
<dbReference type="PANTHER" id="PTHR32341:SF17">
    <property type="entry name" value="IRG-TYPE G DOMAIN-CONTAINING PROTEIN"/>
    <property type="match status" value="1"/>
</dbReference>
<keyword evidence="3" id="KW-0378">Hydrolase</keyword>
<evidence type="ECO:0000256" key="4">
    <source>
        <dbReference type="ARBA" id="ARBA00023134"/>
    </source>
</evidence>
<dbReference type="EMBL" id="JAOTOJ010000011">
    <property type="protein sequence ID" value="KAK9394471.1"/>
    <property type="molecule type" value="Genomic_DNA"/>
</dbReference>
<proteinExistence type="inferred from homology"/>
<keyword evidence="7" id="KW-1185">Reference proteome</keyword>
<dbReference type="Gene3D" id="3.40.50.300">
    <property type="entry name" value="P-loop containing nucleotide triphosphate hydrolases"/>
    <property type="match status" value="1"/>
</dbReference>
<dbReference type="InterPro" id="IPR051515">
    <property type="entry name" value="IRG"/>
</dbReference>
<dbReference type="SUPFAM" id="SSF52540">
    <property type="entry name" value="P-loop containing nucleoside triphosphate hydrolases"/>
    <property type="match status" value="1"/>
</dbReference>
<accession>A0AAW1AXI2</accession>
<dbReference type="PROSITE" id="PS51716">
    <property type="entry name" value="G_IRG"/>
    <property type="match status" value="1"/>
</dbReference>
<feature type="domain" description="IRG-type G" evidence="5">
    <location>
        <begin position="43"/>
        <end position="223"/>
    </location>
</feature>